<feature type="transmembrane region" description="Helical" evidence="2">
    <location>
        <begin position="153"/>
        <end position="179"/>
    </location>
</feature>
<dbReference type="OrthoDB" id="9891936at2"/>
<dbReference type="AlphaFoldDB" id="A0A3P1WU04"/>
<dbReference type="RefSeq" id="WP_125227555.1">
    <property type="nucleotide sequence ID" value="NZ_RQYT01000009.1"/>
</dbReference>
<keyword evidence="2" id="KW-0472">Membrane</keyword>
<evidence type="ECO:0000313" key="4">
    <source>
        <dbReference type="Proteomes" id="UP000280935"/>
    </source>
</evidence>
<feature type="compositionally biased region" description="Basic and acidic residues" evidence="1">
    <location>
        <begin position="1"/>
        <end position="11"/>
    </location>
</feature>
<name>A0A3P1WU04_9ACTN</name>
<dbReference type="EMBL" id="RQYT01000009">
    <property type="protein sequence ID" value="RRD50112.1"/>
    <property type="molecule type" value="Genomic_DNA"/>
</dbReference>
<keyword evidence="2" id="KW-0812">Transmembrane</keyword>
<feature type="region of interest" description="Disordered" evidence="1">
    <location>
        <begin position="1"/>
        <end position="66"/>
    </location>
</feature>
<evidence type="ECO:0000256" key="1">
    <source>
        <dbReference type="SAM" id="MobiDB-lite"/>
    </source>
</evidence>
<sequence>MDEETFRRPRAEVAPVIDQDDVPTEELPGLPIQDPTPTVPMGQGYPVHPTTPSLPEAAPPRAETVDERRRREMREYRLTFWRAWGIRALRFVFTLQLPIALVTPAAALVDRWVLPGHGIPRWATVANVVPWLAVFAVLLLGEVTARRTRWGSLLGCLARSTTIAMAGVAFAHVSTSSWIPGRIGSELALPGGITVPVDLTLARTVVLLLGWVVVLPFLLTLSRGAQIQLDGTSRFGLPGHEGLRVALVGRDPWALGHQTTPLVISQYRRRVARFYVGRVAMALWWLFALAVMAAVATA</sequence>
<proteinExistence type="predicted"/>
<evidence type="ECO:0000313" key="3">
    <source>
        <dbReference type="EMBL" id="RRD50112.1"/>
    </source>
</evidence>
<keyword evidence="2" id="KW-1133">Transmembrane helix</keyword>
<dbReference type="Proteomes" id="UP000280935">
    <property type="component" value="Unassembled WGS sequence"/>
</dbReference>
<gene>
    <name evidence="3" type="ORF">EII35_06015</name>
</gene>
<feature type="transmembrane region" description="Helical" evidence="2">
    <location>
        <begin position="199"/>
        <end position="219"/>
    </location>
</feature>
<organism evidence="3 4">
    <name type="scientific">Arachnia propionica</name>
    <dbReference type="NCBI Taxonomy" id="1750"/>
    <lineage>
        <taxon>Bacteria</taxon>
        <taxon>Bacillati</taxon>
        <taxon>Actinomycetota</taxon>
        <taxon>Actinomycetes</taxon>
        <taxon>Propionibacteriales</taxon>
        <taxon>Propionibacteriaceae</taxon>
        <taxon>Arachnia</taxon>
    </lineage>
</organism>
<feature type="transmembrane region" description="Helical" evidence="2">
    <location>
        <begin position="122"/>
        <end position="141"/>
    </location>
</feature>
<accession>A0A3P1WU04</accession>
<feature type="transmembrane region" description="Helical" evidence="2">
    <location>
        <begin position="275"/>
        <end position="296"/>
    </location>
</feature>
<comment type="caution">
    <text evidence="3">The sequence shown here is derived from an EMBL/GenBank/DDBJ whole genome shotgun (WGS) entry which is preliminary data.</text>
</comment>
<evidence type="ECO:0000256" key="2">
    <source>
        <dbReference type="SAM" id="Phobius"/>
    </source>
</evidence>
<reference evidence="3 4" key="1">
    <citation type="submission" date="2018-11" db="EMBL/GenBank/DDBJ databases">
        <title>Genomes From Bacteria Associated with the Canine Oral Cavity: a Test Case for Automated Genome-Based Taxonomic Assignment.</title>
        <authorList>
            <person name="Coil D.A."/>
            <person name="Jospin G."/>
            <person name="Darling A.E."/>
            <person name="Wallis C."/>
            <person name="Davis I.J."/>
            <person name="Harris S."/>
            <person name="Eisen J.A."/>
            <person name="Holcombe L.J."/>
            <person name="O'Flynn C."/>
        </authorList>
    </citation>
    <scope>NUCLEOTIDE SEQUENCE [LARGE SCALE GENOMIC DNA]</scope>
    <source>
        <strain evidence="3 4">OH2822_COT-296</strain>
    </source>
</reference>
<protein>
    <submittedName>
        <fullName evidence="3">Uncharacterized protein</fullName>
    </submittedName>
</protein>
<feature type="transmembrane region" description="Helical" evidence="2">
    <location>
        <begin position="79"/>
        <end position="102"/>
    </location>
</feature>